<sequence length="333" mass="38439">MAQKAMTKCSISTESKAMHEIRMTVENVSKLPLSTSVTGPDFDLTPECMCRISFQRSASCLYVCIRNKSATEIKIQRSLVLYDCNNIKLHEERNERIFSLRKDEDVDVIGNVTNRNDFETLTNDTLIIYLYITIVETVRKKANLFVGDTDPERKLREDFKAMLENPVNSDVSLQVGDERIPAHWAVLCSRSPYFKKMFESKMQERVQNSVTITDISVTTLKNLVEFLYTAYFFENEKGGDMEELFELYYAADKYEVMDLRILCASKIMSNASADNVGQILQLAHRHNDKDLKMQAMGFIQFHSDEVFQTDGWKKFEAYEPLTAEAFIFCLKKN</sequence>
<evidence type="ECO:0000313" key="3">
    <source>
        <dbReference type="Proteomes" id="UP000499080"/>
    </source>
</evidence>
<dbReference type="AlphaFoldDB" id="A0A4Y2DEE7"/>
<dbReference type="Gene3D" id="1.25.40.420">
    <property type="match status" value="1"/>
</dbReference>
<dbReference type="SUPFAM" id="SSF54695">
    <property type="entry name" value="POZ domain"/>
    <property type="match status" value="1"/>
</dbReference>
<dbReference type="EMBL" id="BGPR01000355">
    <property type="protein sequence ID" value="GBM15130.1"/>
    <property type="molecule type" value="Genomic_DNA"/>
</dbReference>
<proteinExistence type="predicted"/>
<evidence type="ECO:0000259" key="1">
    <source>
        <dbReference type="PROSITE" id="PS50097"/>
    </source>
</evidence>
<comment type="caution">
    <text evidence="2">The sequence shown here is derived from an EMBL/GenBank/DDBJ whole genome shotgun (WGS) entry which is preliminary data.</text>
</comment>
<reference evidence="2 3" key="1">
    <citation type="journal article" date="2019" name="Sci. Rep.">
        <title>Orb-weaving spider Araneus ventricosus genome elucidates the spidroin gene catalogue.</title>
        <authorList>
            <person name="Kono N."/>
            <person name="Nakamura H."/>
            <person name="Ohtoshi R."/>
            <person name="Moran D.A.P."/>
            <person name="Shinohara A."/>
            <person name="Yoshida Y."/>
            <person name="Fujiwara M."/>
            <person name="Mori M."/>
            <person name="Tomita M."/>
            <person name="Arakawa K."/>
        </authorList>
    </citation>
    <scope>NUCLEOTIDE SEQUENCE [LARGE SCALE GENOMIC DNA]</scope>
</reference>
<organism evidence="2 3">
    <name type="scientific">Araneus ventricosus</name>
    <name type="common">Orbweaver spider</name>
    <name type="synonym">Epeira ventricosa</name>
    <dbReference type="NCBI Taxonomy" id="182803"/>
    <lineage>
        <taxon>Eukaryota</taxon>
        <taxon>Metazoa</taxon>
        <taxon>Ecdysozoa</taxon>
        <taxon>Arthropoda</taxon>
        <taxon>Chelicerata</taxon>
        <taxon>Arachnida</taxon>
        <taxon>Araneae</taxon>
        <taxon>Araneomorphae</taxon>
        <taxon>Entelegynae</taxon>
        <taxon>Araneoidea</taxon>
        <taxon>Araneidae</taxon>
        <taxon>Araneus</taxon>
    </lineage>
</organism>
<name>A0A4Y2DEE7_ARAVE</name>
<dbReference type="Proteomes" id="UP000499080">
    <property type="component" value="Unassembled WGS sequence"/>
</dbReference>
<dbReference type="SMART" id="SM00225">
    <property type="entry name" value="BTB"/>
    <property type="match status" value="1"/>
</dbReference>
<protein>
    <submittedName>
        <fullName evidence="2">Protein roadkill</fullName>
    </submittedName>
</protein>
<dbReference type="InterPro" id="IPR000210">
    <property type="entry name" value="BTB/POZ_dom"/>
</dbReference>
<dbReference type="Pfam" id="PF00651">
    <property type="entry name" value="BTB"/>
    <property type="match status" value="1"/>
</dbReference>
<evidence type="ECO:0000313" key="2">
    <source>
        <dbReference type="EMBL" id="GBM15130.1"/>
    </source>
</evidence>
<gene>
    <name evidence="2" type="primary">rdx_31</name>
    <name evidence="2" type="ORF">AVEN_242171_1</name>
</gene>
<dbReference type="PANTHER" id="PTHR24413">
    <property type="entry name" value="SPECKLE-TYPE POZ PROTEIN"/>
    <property type="match status" value="1"/>
</dbReference>
<keyword evidence="3" id="KW-1185">Reference proteome</keyword>
<dbReference type="InterPro" id="IPR011333">
    <property type="entry name" value="SKP1/BTB/POZ_sf"/>
</dbReference>
<dbReference type="CDD" id="cd18186">
    <property type="entry name" value="BTB_POZ_ZBTB_KLHL-like"/>
    <property type="match status" value="1"/>
</dbReference>
<dbReference type="Gene3D" id="3.30.710.10">
    <property type="entry name" value="Potassium Channel Kv1.1, Chain A"/>
    <property type="match status" value="1"/>
</dbReference>
<feature type="domain" description="BTB" evidence="1">
    <location>
        <begin position="169"/>
        <end position="236"/>
    </location>
</feature>
<dbReference type="OrthoDB" id="6434255at2759"/>
<accession>A0A4Y2DEE7</accession>
<dbReference type="PROSITE" id="PS50097">
    <property type="entry name" value="BTB"/>
    <property type="match status" value="1"/>
</dbReference>